<reference evidence="1" key="1">
    <citation type="submission" date="2018-01" db="EMBL/GenBank/DDBJ databases">
        <title>An insight into the sialome of Amazonian anophelines.</title>
        <authorList>
            <person name="Ribeiro J.M."/>
            <person name="Scarpassa V."/>
            <person name="Calvo E."/>
        </authorList>
    </citation>
    <scope>NUCLEOTIDE SEQUENCE</scope>
    <source>
        <tissue evidence="1">Salivary glands</tissue>
    </source>
</reference>
<evidence type="ECO:0000313" key="1">
    <source>
        <dbReference type="EMBL" id="MBW30935.1"/>
    </source>
</evidence>
<dbReference type="AlphaFoldDB" id="A0A2M3ZR10"/>
<accession>A0A2M3ZR10</accession>
<protein>
    <submittedName>
        <fullName evidence="1">Putative secreted peptide</fullName>
    </submittedName>
</protein>
<name>A0A2M3ZR10_9DIPT</name>
<dbReference type="EMBL" id="GGFM01010184">
    <property type="protein sequence ID" value="MBW30935.1"/>
    <property type="molecule type" value="Transcribed_RNA"/>
</dbReference>
<proteinExistence type="predicted"/>
<organism evidence="1">
    <name type="scientific">Anopheles braziliensis</name>
    <dbReference type="NCBI Taxonomy" id="58242"/>
    <lineage>
        <taxon>Eukaryota</taxon>
        <taxon>Metazoa</taxon>
        <taxon>Ecdysozoa</taxon>
        <taxon>Arthropoda</taxon>
        <taxon>Hexapoda</taxon>
        <taxon>Insecta</taxon>
        <taxon>Pterygota</taxon>
        <taxon>Neoptera</taxon>
        <taxon>Endopterygota</taxon>
        <taxon>Diptera</taxon>
        <taxon>Nematocera</taxon>
        <taxon>Culicoidea</taxon>
        <taxon>Culicidae</taxon>
        <taxon>Anophelinae</taxon>
        <taxon>Anopheles</taxon>
    </lineage>
</organism>
<sequence>MLPFQILVNTCLQVAIGRIPVLRQLILPCKIAHDGHTLGKLDLAIDNARYLLEAVNLLELLGQMFTLAQIYQAPFVRNFVLF</sequence>